<dbReference type="Proteomes" id="UP001550378">
    <property type="component" value="Unassembled WGS sequence"/>
</dbReference>
<evidence type="ECO:0000313" key="3">
    <source>
        <dbReference type="Proteomes" id="UP001550378"/>
    </source>
</evidence>
<evidence type="ECO:0000256" key="1">
    <source>
        <dbReference type="SAM" id="MobiDB-lite"/>
    </source>
</evidence>
<protein>
    <submittedName>
        <fullName evidence="2">Uncharacterized protein</fullName>
    </submittedName>
</protein>
<comment type="caution">
    <text evidence="2">The sequence shown here is derived from an EMBL/GenBank/DDBJ whole genome shotgun (WGS) entry which is preliminary data.</text>
</comment>
<reference evidence="2 3" key="1">
    <citation type="submission" date="2024-06" db="EMBL/GenBank/DDBJ databases">
        <title>The Natural Products Discovery Center: Release of the First 8490 Sequenced Strains for Exploring Actinobacteria Biosynthetic Diversity.</title>
        <authorList>
            <person name="Kalkreuter E."/>
            <person name="Kautsar S.A."/>
            <person name="Yang D."/>
            <person name="Bader C.D."/>
            <person name="Teijaro C.N."/>
            <person name="Fluegel L."/>
            <person name="Davis C.M."/>
            <person name="Simpson J.R."/>
            <person name="Lauterbach L."/>
            <person name="Steele A.D."/>
            <person name="Gui C."/>
            <person name="Meng S."/>
            <person name="Li G."/>
            <person name="Viehrig K."/>
            <person name="Ye F."/>
            <person name="Su P."/>
            <person name="Kiefer A.F."/>
            <person name="Nichols A."/>
            <person name="Cepeda A.J."/>
            <person name="Yan W."/>
            <person name="Fan B."/>
            <person name="Jiang Y."/>
            <person name="Adhikari A."/>
            <person name="Zheng C.-J."/>
            <person name="Schuster L."/>
            <person name="Cowan T.M."/>
            <person name="Smanski M.J."/>
            <person name="Chevrette M.G."/>
            <person name="De Carvalho L.P.S."/>
            <person name="Shen B."/>
        </authorList>
    </citation>
    <scope>NUCLEOTIDE SEQUENCE [LARGE SCALE GENOMIC DNA]</scope>
    <source>
        <strain evidence="2 3">NPDC006337</strain>
    </source>
</reference>
<keyword evidence="3" id="KW-1185">Reference proteome</keyword>
<organism evidence="2 3">
    <name type="scientific">Streptomyces lavendulocolor</name>
    <dbReference type="NCBI Taxonomy" id="67316"/>
    <lineage>
        <taxon>Bacteria</taxon>
        <taxon>Bacillati</taxon>
        <taxon>Actinomycetota</taxon>
        <taxon>Actinomycetes</taxon>
        <taxon>Kitasatosporales</taxon>
        <taxon>Streptomycetaceae</taxon>
        <taxon>Streptomyces</taxon>
    </lineage>
</organism>
<dbReference type="GeneID" id="300119564"/>
<gene>
    <name evidence="2" type="ORF">ABZ508_27880</name>
</gene>
<accession>A0ABV2WCV9</accession>
<name>A0ABV2WCV9_9ACTN</name>
<dbReference type="EMBL" id="JBEXZR010000032">
    <property type="protein sequence ID" value="MEU0711186.1"/>
    <property type="molecule type" value="Genomic_DNA"/>
</dbReference>
<proteinExistence type="predicted"/>
<feature type="compositionally biased region" description="Basic residues" evidence="1">
    <location>
        <begin position="38"/>
        <end position="50"/>
    </location>
</feature>
<dbReference type="RefSeq" id="WP_199831305.1">
    <property type="nucleotide sequence ID" value="NZ_BAAASF010000001.1"/>
</dbReference>
<feature type="region of interest" description="Disordered" evidence="1">
    <location>
        <begin position="1"/>
        <end position="50"/>
    </location>
</feature>
<sequence>MSEASTDTTHGRPQGDAGGSGKHRGGAASTEDLSTQPHGRHRKEPHHSAA</sequence>
<evidence type="ECO:0000313" key="2">
    <source>
        <dbReference type="EMBL" id="MEU0711186.1"/>
    </source>
</evidence>